<evidence type="ECO:0000256" key="1">
    <source>
        <dbReference type="SAM" id="SignalP"/>
    </source>
</evidence>
<proteinExistence type="predicted"/>
<keyword evidence="3" id="KW-1185">Reference proteome</keyword>
<dbReference type="Proteomes" id="UP000638981">
    <property type="component" value="Unassembled WGS sequence"/>
</dbReference>
<sequence length="255" mass="26958">MRLFPILAVSCLTLAACTAGTIQSVEHSQWPIYEGLAPDHKAAIRERNRLVRDRPGAQFVVKGRGECGAIRVRFGDGTSTEVRPANFDGEVSVPHTYTGWSGPKKLTAESVENCIGQVSSTVNVEPAQLKIAMFGRPASACTPVPGFPPVRAGSRVSVDAITNPESMISFNGVIKRGIDGSPEVALGPPYAFPFPGLKAHSLVMRIGTQVEQGGKGRSFVANQTGPLEFCINDDVLGDNAGGWGILLAVDETGAE</sequence>
<evidence type="ECO:0000313" key="3">
    <source>
        <dbReference type="Proteomes" id="UP000638981"/>
    </source>
</evidence>
<comment type="caution">
    <text evidence="2">The sequence shown here is derived from an EMBL/GenBank/DDBJ whole genome shotgun (WGS) entry which is preliminary data.</text>
</comment>
<evidence type="ECO:0000313" key="2">
    <source>
        <dbReference type="EMBL" id="GHC58987.1"/>
    </source>
</evidence>
<feature type="signal peptide" evidence="1">
    <location>
        <begin position="1"/>
        <end position="15"/>
    </location>
</feature>
<reference evidence="2" key="2">
    <citation type="submission" date="2020-09" db="EMBL/GenBank/DDBJ databases">
        <authorList>
            <person name="Sun Q."/>
            <person name="Kim S."/>
        </authorList>
    </citation>
    <scope>NUCLEOTIDE SEQUENCE</scope>
    <source>
        <strain evidence="2">KCTC 23310</strain>
    </source>
</reference>
<organism evidence="2 3">
    <name type="scientific">Neogemmobacter tilapiae</name>
    <dbReference type="NCBI Taxonomy" id="875041"/>
    <lineage>
        <taxon>Bacteria</taxon>
        <taxon>Pseudomonadati</taxon>
        <taxon>Pseudomonadota</taxon>
        <taxon>Alphaproteobacteria</taxon>
        <taxon>Rhodobacterales</taxon>
        <taxon>Paracoccaceae</taxon>
        <taxon>Neogemmobacter</taxon>
    </lineage>
</organism>
<keyword evidence="1" id="KW-0732">Signal</keyword>
<dbReference type="PROSITE" id="PS51257">
    <property type="entry name" value="PROKAR_LIPOPROTEIN"/>
    <property type="match status" value="1"/>
</dbReference>
<feature type="chain" id="PRO_5037617460" evidence="1">
    <location>
        <begin position="16"/>
        <end position="255"/>
    </location>
</feature>
<accession>A0A918TQT1</accession>
<dbReference type="Gene3D" id="2.60.120.430">
    <property type="entry name" value="Galactose-binding lectin"/>
    <property type="match status" value="1"/>
</dbReference>
<dbReference type="AlphaFoldDB" id="A0A918TQT1"/>
<protein>
    <submittedName>
        <fullName evidence="2">Uncharacterized protein</fullName>
    </submittedName>
</protein>
<gene>
    <name evidence="2" type="ORF">GCM10007315_23540</name>
</gene>
<dbReference type="RefSeq" id="WP_189411860.1">
    <property type="nucleotide sequence ID" value="NZ_BMYJ01000006.1"/>
</dbReference>
<dbReference type="EMBL" id="BMYJ01000006">
    <property type="protein sequence ID" value="GHC58987.1"/>
    <property type="molecule type" value="Genomic_DNA"/>
</dbReference>
<name>A0A918TQT1_9RHOB</name>
<reference evidence="2" key="1">
    <citation type="journal article" date="2014" name="Int. J. Syst. Evol. Microbiol.">
        <title>Complete genome sequence of Corynebacterium casei LMG S-19264T (=DSM 44701T), isolated from a smear-ripened cheese.</title>
        <authorList>
            <consortium name="US DOE Joint Genome Institute (JGI-PGF)"/>
            <person name="Walter F."/>
            <person name="Albersmeier A."/>
            <person name="Kalinowski J."/>
            <person name="Ruckert C."/>
        </authorList>
    </citation>
    <scope>NUCLEOTIDE SEQUENCE</scope>
    <source>
        <strain evidence="2">KCTC 23310</strain>
    </source>
</reference>